<dbReference type="Proteomes" id="UP000076858">
    <property type="component" value="Unassembled WGS sequence"/>
</dbReference>
<evidence type="ECO:0000256" key="1">
    <source>
        <dbReference type="SAM" id="MobiDB-lite"/>
    </source>
</evidence>
<name>A0A164F5G2_9CRUS</name>
<dbReference type="AlphaFoldDB" id="A0A164F5G2"/>
<accession>A0A164F5G2</accession>
<protein>
    <submittedName>
        <fullName evidence="2">Uncharacterized protein</fullName>
    </submittedName>
</protein>
<proteinExistence type="predicted"/>
<reference evidence="2 3" key="1">
    <citation type="submission" date="2016-03" db="EMBL/GenBank/DDBJ databases">
        <title>EvidentialGene: Evidence-directed Construction of Genes on Genomes.</title>
        <authorList>
            <person name="Gilbert D.G."/>
            <person name="Choi J.-H."/>
            <person name="Mockaitis K."/>
            <person name="Colbourne J."/>
            <person name="Pfrender M."/>
        </authorList>
    </citation>
    <scope>NUCLEOTIDE SEQUENCE [LARGE SCALE GENOMIC DNA]</scope>
    <source>
        <strain evidence="2 3">Xinb3</strain>
        <tissue evidence="2">Complete organism</tissue>
    </source>
</reference>
<feature type="region of interest" description="Disordered" evidence="1">
    <location>
        <begin position="77"/>
        <end position="119"/>
    </location>
</feature>
<evidence type="ECO:0000313" key="2">
    <source>
        <dbReference type="EMBL" id="KZR97441.1"/>
    </source>
</evidence>
<organism evidence="2 3">
    <name type="scientific">Daphnia magna</name>
    <dbReference type="NCBI Taxonomy" id="35525"/>
    <lineage>
        <taxon>Eukaryota</taxon>
        <taxon>Metazoa</taxon>
        <taxon>Ecdysozoa</taxon>
        <taxon>Arthropoda</taxon>
        <taxon>Crustacea</taxon>
        <taxon>Branchiopoda</taxon>
        <taxon>Diplostraca</taxon>
        <taxon>Cladocera</taxon>
        <taxon>Anomopoda</taxon>
        <taxon>Daphniidae</taxon>
        <taxon>Daphnia</taxon>
    </lineage>
</organism>
<dbReference type="EMBL" id="LRGB01021419">
    <property type="protein sequence ID" value="KZR97441.1"/>
    <property type="molecule type" value="Genomic_DNA"/>
</dbReference>
<gene>
    <name evidence="2" type="ORF">APZ42_007684</name>
</gene>
<keyword evidence="3" id="KW-1185">Reference proteome</keyword>
<feature type="compositionally biased region" description="Basic and acidic residues" evidence="1">
    <location>
        <begin position="105"/>
        <end position="119"/>
    </location>
</feature>
<evidence type="ECO:0000313" key="3">
    <source>
        <dbReference type="Proteomes" id="UP000076858"/>
    </source>
</evidence>
<sequence>MPTSEVMQLMEIEAKLKQKLQILAANSTSDWIFRTESPGKATEMIRGVEVSCLSVHEIAVAENFILKLIQKRAHLGCKGATHPSDWKNRPGPKRTAHRSTHPSSIKREDCRHDDSLSSC</sequence>
<feature type="compositionally biased region" description="Basic residues" evidence="1">
    <location>
        <begin position="90"/>
        <end position="100"/>
    </location>
</feature>
<comment type="caution">
    <text evidence="2">The sequence shown here is derived from an EMBL/GenBank/DDBJ whole genome shotgun (WGS) entry which is preliminary data.</text>
</comment>